<keyword evidence="1" id="KW-0812">Transmembrane</keyword>
<comment type="caution">
    <text evidence="2">The sequence shown here is derived from an EMBL/GenBank/DDBJ whole genome shotgun (WGS) entry which is preliminary data.</text>
</comment>
<keyword evidence="1" id="KW-1133">Transmembrane helix</keyword>
<feature type="transmembrane region" description="Helical" evidence="1">
    <location>
        <begin position="128"/>
        <end position="148"/>
    </location>
</feature>
<protein>
    <submittedName>
        <fullName evidence="2">DUF2269 family protein</fullName>
    </submittedName>
</protein>
<proteinExistence type="predicted"/>
<reference evidence="2 3" key="1">
    <citation type="submission" date="2019-05" db="EMBL/GenBank/DDBJ databases">
        <authorList>
            <person name="Lee S.D."/>
        </authorList>
    </citation>
    <scope>NUCLEOTIDE SEQUENCE [LARGE SCALE GENOMIC DNA]</scope>
    <source>
        <strain evidence="2 3">C5-26</strain>
    </source>
</reference>
<keyword evidence="3" id="KW-1185">Reference proteome</keyword>
<accession>A0A563E7Y5</accession>
<keyword evidence="1" id="KW-0472">Membrane</keyword>
<dbReference type="EMBL" id="VCQV01000002">
    <property type="protein sequence ID" value="TWP38646.1"/>
    <property type="molecule type" value="Genomic_DNA"/>
</dbReference>
<reference evidence="2 3" key="2">
    <citation type="submission" date="2019-08" db="EMBL/GenBank/DDBJ databases">
        <title>Jejuicoccus antrihumi gen. nov., sp. nov., a new member of the family Dermacoccaceae isolated from a cave.</title>
        <authorList>
            <person name="Schumann P."/>
            <person name="Kim I.S."/>
        </authorList>
    </citation>
    <scope>NUCLEOTIDE SEQUENCE [LARGE SCALE GENOMIC DNA]</scope>
    <source>
        <strain evidence="2 3">C5-26</strain>
    </source>
</reference>
<evidence type="ECO:0000313" key="3">
    <source>
        <dbReference type="Proteomes" id="UP000320244"/>
    </source>
</evidence>
<name>A0A563E7Y5_9MICO</name>
<feature type="transmembrane region" description="Helical" evidence="1">
    <location>
        <begin position="49"/>
        <end position="66"/>
    </location>
</feature>
<evidence type="ECO:0000313" key="2">
    <source>
        <dbReference type="EMBL" id="TWP38646.1"/>
    </source>
</evidence>
<dbReference type="Proteomes" id="UP000320244">
    <property type="component" value="Unassembled WGS sequence"/>
</dbReference>
<dbReference type="AlphaFoldDB" id="A0A563E7Y5"/>
<evidence type="ECO:0000256" key="1">
    <source>
        <dbReference type="SAM" id="Phobius"/>
    </source>
</evidence>
<dbReference type="InterPro" id="IPR018729">
    <property type="entry name" value="DUF2269_transmembrane"/>
</dbReference>
<gene>
    <name evidence="2" type="ORF">FGL98_02365</name>
</gene>
<feature type="transmembrane region" description="Helical" evidence="1">
    <location>
        <begin position="86"/>
        <end position="108"/>
    </location>
</feature>
<organism evidence="2 3">
    <name type="scientific">Leekyejoonella antrihumi</name>
    <dbReference type="NCBI Taxonomy" id="1660198"/>
    <lineage>
        <taxon>Bacteria</taxon>
        <taxon>Bacillati</taxon>
        <taxon>Actinomycetota</taxon>
        <taxon>Actinomycetes</taxon>
        <taxon>Micrococcales</taxon>
        <taxon>Dermacoccaceae</taxon>
        <taxon>Leekyejoonella</taxon>
    </lineage>
</organism>
<sequence>MAVFKIMLLLHLLAAIFAIGPLVHAVTTAARGLRTGDAAATASSARMATIYSYASLLVVIFGFGLMSAKTPYPPHKAVASFGETWIWLSVLLWLIGVAISLAVTVPSLQKATVSIGDGQAIDSLKGKVAGSGGVIGIIFVVIVVLMVYRPGS</sequence>
<dbReference type="Pfam" id="PF10027">
    <property type="entry name" value="DUF2269"/>
    <property type="match status" value="1"/>
</dbReference>
<dbReference type="OrthoDB" id="5190563at2"/>
<dbReference type="RefSeq" id="WP_146315049.1">
    <property type="nucleotide sequence ID" value="NZ_VCQV01000002.1"/>
</dbReference>